<feature type="transmembrane region" description="Helical" evidence="6">
    <location>
        <begin position="186"/>
        <end position="206"/>
    </location>
</feature>
<dbReference type="PANTHER" id="PTHR22945:SF9">
    <property type="entry name" value="SERPENTINE RECEPTOR, CLASS D (DELTA)-RELATED"/>
    <property type="match status" value="1"/>
</dbReference>
<dbReference type="STRING" id="1611254.A0A2G5TQ90"/>
<name>A0A2G5TQ90_9PELO</name>
<evidence type="ECO:0000313" key="8">
    <source>
        <dbReference type="Proteomes" id="UP000230233"/>
    </source>
</evidence>
<sequence length="288" mass="33376">MRLCSVIITIKTATDIMTSLINAFVMMRIVTDGIQVFLIPSGPCIYFGPVACYAGHMFMTCFLEHNLIWMICSYVFRYYILYVRDPKARTLLLTAFCLSIPSFFHMTIWISFFDLKTNTIAPEALGLDESYPIVLTGPLIYYSTLTVHVQLAITACLVLLTYIWLRDVLLNYSLRMGGVTNDTKKLNRVLVKIITFQVFLPTFIFLGDTIFALQYSEWVEHEYLDYMISLVFMCSPIFSPFSYMLFVPHYRNFFAIKRERTDSLALEHRRDSRMKRTIVSITNGTVTN</sequence>
<keyword evidence="4 6" id="KW-1133">Transmembrane helix</keyword>
<evidence type="ECO:0000256" key="1">
    <source>
        <dbReference type="ARBA" id="ARBA00004141"/>
    </source>
</evidence>
<dbReference type="OrthoDB" id="5888683at2759"/>
<evidence type="ECO:0000256" key="6">
    <source>
        <dbReference type="SAM" id="Phobius"/>
    </source>
</evidence>
<dbReference type="InterPro" id="IPR019421">
    <property type="entry name" value="7TM_GPCR_serpentine_rcpt_Srd"/>
</dbReference>
<feature type="transmembrane region" description="Helical" evidence="6">
    <location>
        <begin position="226"/>
        <end position="247"/>
    </location>
</feature>
<comment type="caution">
    <text evidence="7">The sequence shown here is derived from an EMBL/GenBank/DDBJ whole genome shotgun (WGS) entry which is preliminary data.</text>
</comment>
<dbReference type="InterPro" id="IPR050920">
    <property type="entry name" value="Nematode_rcpt-like_delta"/>
</dbReference>
<keyword evidence="5 6" id="KW-0472">Membrane</keyword>
<dbReference type="Pfam" id="PF10317">
    <property type="entry name" value="7TM_GPCR_Srd"/>
    <property type="match status" value="1"/>
</dbReference>
<proteinExistence type="inferred from homology"/>
<reference evidence="8" key="1">
    <citation type="submission" date="2017-10" db="EMBL/GenBank/DDBJ databases">
        <title>Rapid genome shrinkage in a self-fertile nematode reveals novel sperm competition proteins.</title>
        <authorList>
            <person name="Yin D."/>
            <person name="Schwarz E.M."/>
            <person name="Thomas C.G."/>
            <person name="Felde R.L."/>
            <person name="Korf I.F."/>
            <person name="Cutter A.D."/>
            <person name="Schartner C.M."/>
            <person name="Ralston E.J."/>
            <person name="Meyer B.J."/>
            <person name="Haag E.S."/>
        </authorList>
    </citation>
    <scope>NUCLEOTIDE SEQUENCE [LARGE SCALE GENOMIC DNA]</scope>
    <source>
        <strain evidence="8">JU1422</strain>
    </source>
</reference>
<dbReference type="SUPFAM" id="SSF81321">
    <property type="entry name" value="Family A G protein-coupled receptor-like"/>
    <property type="match status" value="1"/>
</dbReference>
<evidence type="ECO:0000256" key="2">
    <source>
        <dbReference type="ARBA" id="ARBA00009166"/>
    </source>
</evidence>
<dbReference type="Proteomes" id="UP000230233">
    <property type="component" value="Chromosome V"/>
</dbReference>
<evidence type="ECO:0000256" key="5">
    <source>
        <dbReference type="ARBA" id="ARBA00023136"/>
    </source>
</evidence>
<evidence type="ECO:0000256" key="4">
    <source>
        <dbReference type="ARBA" id="ARBA00022989"/>
    </source>
</evidence>
<comment type="similarity">
    <text evidence="2">Belongs to the nematode receptor-like protein srd family.</text>
</comment>
<protein>
    <recommendedName>
        <fullName evidence="9">G-protein coupled receptors family 1 profile domain-containing protein</fullName>
    </recommendedName>
</protein>
<evidence type="ECO:0008006" key="9">
    <source>
        <dbReference type="Google" id="ProtNLM"/>
    </source>
</evidence>
<dbReference type="AlphaFoldDB" id="A0A2G5TQ90"/>
<organism evidence="7 8">
    <name type="scientific">Caenorhabditis nigoni</name>
    <dbReference type="NCBI Taxonomy" id="1611254"/>
    <lineage>
        <taxon>Eukaryota</taxon>
        <taxon>Metazoa</taxon>
        <taxon>Ecdysozoa</taxon>
        <taxon>Nematoda</taxon>
        <taxon>Chromadorea</taxon>
        <taxon>Rhabditida</taxon>
        <taxon>Rhabditina</taxon>
        <taxon>Rhabditomorpha</taxon>
        <taxon>Rhabditoidea</taxon>
        <taxon>Rhabditidae</taxon>
        <taxon>Peloderinae</taxon>
        <taxon>Caenorhabditis</taxon>
    </lineage>
</organism>
<feature type="transmembrane region" description="Helical" evidence="6">
    <location>
        <begin position="139"/>
        <end position="165"/>
    </location>
</feature>
<accession>A0A2G5TQ90</accession>
<dbReference type="EMBL" id="PDUG01000005">
    <property type="protein sequence ID" value="PIC29413.1"/>
    <property type="molecule type" value="Genomic_DNA"/>
</dbReference>
<dbReference type="GO" id="GO:0016020">
    <property type="term" value="C:membrane"/>
    <property type="evidence" value="ECO:0007669"/>
    <property type="project" value="UniProtKB-SubCell"/>
</dbReference>
<gene>
    <name evidence="7" type="primary">Cnig_chr_V.g20991</name>
    <name evidence="7" type="ORF">B9Z55_020991</name>
</gene>
<evidence type="ECO:0000256" key="3">
    <source>
        <dbReference type="ARBA" id="ARBA00022692"/>
    </source>
</evidence>
<keyword evidence="8" id="KW-1185">Reference proteome</keyword>
<feature type="transmembrane region" description="Helical" evidence="6">
    <location>
        <begin position="90"/>
        <end position="112"/>
    </location>
</feature>
<evidence type="ECO:0000313" key="7">
    <source>
        <dbReference type="EMBL" id="PIC29413.1"/>
    </source>
</evidence>
<dbReference type="PANTHER" id="PTHR22945">
    <property type="entry name" value="SERPENTINE RECEPTOR, CLASS D DELTA"/>
    <property type="match status" value="1"/>
</dbReference>
<feature type="transmembrane region" description="Helical" evidence="6">
    <location>
        <begin position="65"/>
        <end position="83"/>
    </location>
</feature>
<comment type="subcellular location">
    <subcellularLocation>
        <location evidence="1">Membrane</location>
        <topology evidence="1">Multi-pass membrane protein</topology>
    </subcellularLocation>
</comment>
<keyword evidence="3 6" id="KW-0812">Transmembrane</keyword>